<protein>
    <recommendedName>
        <fullName evidence="4">ABM domain-containing protein</fullName>
    </recommendedName>
</protein>
<evidence type="ECO:0000256" key="1">
    <source>
        <dbReference type="SAM" id="Phobius"/>
    </source>
</evidence>
<dbReference type="OrthoDB" id="6986893at2"/>
<keyword evidence="1" id="KW-0472">Membrane</keyword>
<proteinExistence type="predicted"/>
<keyword evidence="3" id="KW-1185">Reference proteome</keyword>
<gene>
    <name evidence="2" type="ORF">SAMN04488543_2351</name>
</gene>
<dbReference type="STRING" id="546871.SAMN04488543_2351"/>
<sequence length="191" mass="21449">MSQPITVAIERHVDPSRITEATIWTQAGTDLAARRPGYLGSGFVRAGAGSDIWYMLYRFADDASLRAWETSAERRWWLESGRGFASEARVERRTGIEGWFDAPAATVLADGGEGPARPPRWKQAVSIWLGFYPTNLVMTALITLLVPGVLSLWLPLRLLVTTLLITPVMTYLVLPLVTRWLQPWLLGTRRR</sequence>
<dbReference type="RefSeq" id="WP_091413058.1">
    <property type="nucleotide sequence ID" value="NZ_LT629749.1"/>
</dbReference>
<dbReference type="PANTHER" id="PTHR40057">
    <property type="entry name" value="SLR1162 PROTEIN"/>
    <property type="match status" value="1"/>
</dbReference>
<organism evidence="2 3">
    <name type="scientific">Friedmanniella luteola</name>
    <dbReference type="NCBI Taxonomy" id="546871"/>
    <lineage>
        <taxon>Bacteria</taxon>
        <taxon>Bacillati</taxon>
        <taxon>Actinomycetota</taxon>
        <taxon>Actinomycetes</taxon>
        <taxon>Propionibacteriales</taxon>
        <taxon>Nocardioidaceae</taxon>
        <taxon>Friedmanniella</taxon>
    </lineage>
</organism>
<dbReference type="InterPro" id="IPR038762">
    <property type="entry name" value="ABM_predict"/>
</dbReference>
<reference evidence="2 3" key="1">
    <citation type="submission" date="2016-10" db="EMBL/GenBank/DDBJ databases">
        <authorList>
            <person name="de Groot N.N."/>
        </authorList>
    </citation>
    <scope>NUCLEOTIDE SEQUENCE [LARGE SCALE GENOMIC DNA]</scope>
    <source>
        <strain evidence="2 3">DSM 21741</strain>
    </source>
</reference>
<dbReference type="Proteomes" id="UP000199092">
    <property type="component" value="Chromosome I"/>
</dbReference>
<dbReference type="EMBL" id="LT629749">
    <property type="protein sequence ID" value="SDS77228.1"/>
    <property type="molecule type" value="Genomic_DNA"/>
</dbReference>
<evidence type="ECO:0000313" key="3">
    <source>
        <dbReference type="Proteomes" id="UP000199092"/>
    </source>
</evidence>
<evidence type="ECO:0000313" key="2">
    <source>
        <dbReference type="EMBL" id="SDS77228.1"/>
    </source>
</evidence>
<feature type="transmembrane region" description="Helical" evidence="1">
    <location>
        <begin position="127"/>
        <end position="150"/>
    </location>
</feature>
<keyword evidence="1" id="KW-1133">Transmembrane helix</keyword>
<feature type="transmembrane region" description="Helical" evidence="1">
    <location>
        <begin position="156"/>
        <end position="181"/>
    </location>
</feature>
<evidence type="ECO:0008006" key="4">
    <source>
        <dbReference type="Google" id="ProtNLM"/>
    </source>
</evidence>
<dbReference type="Gene3D" id="3.30.70.100">
    <property type="match status" value="1"/>
</dbReference>
<dbReference type="InterPro" id="IPR011008">
    <property type="entry name" value="Dimeric_a/b-barrel"/>
</dbReference>
<dbReference type="AlphaFoldDB" id="A0A1H1UXA0"/>
<accession>A0A1H1UXA0</accession>
<dbReference type="PANTHER" id="PTHR40057:SF1">
    <property type="entry name" value="SLR1162 PROTEIN"/>
    <property type="match status" value="1"/>
</dbReference>
<keyword evidence="1" id="KW-0812">Transmembrane</keyword>
<name>A0A1H1UXA0_9ACTN</name>
<dbReference type="SUPFAM" id="SSF54909">
    <property type="entry name" value="Dimeric alpha+beta barrel"/>
    <property type="match status" value="1"/>
</dbReference>